<dbReference type="Proteomes" id="UP000187203">
    <property type="component" value="Unassembled WGS sequence"/>
</dbReference>
<evidence type="ECO:0000313" key="2">
    <source>
        <dbReference type="Proteomes" id="UP000187203"/>
    </source>
</evidence>
<organism evidence="1 2">
    <name type="scientific">Corchorus olitorius</name>
    <dbReference type="NCBI Taxonomy" id="93759"/>
    <lineage>
        <taxon>Eukaryota</taxon>
        <taxon>Viridiplantae</taxon>
        <taxon>Streptophyta</taxon>
        <taxon>Embryophyta</taxon>
        <taxon>Tracheophyta</taxon>
        <taxon>Spermatophyta</taxon>
        <taxon>Magnoliopsida</taxon>
        <taxon>eudicotyledons</taxon>
        <taxon>Gunneridae</taxon>
        <taxon>Pentapetalae</taxon>
        <taxon>rosids</taxon>
        <taxon>malvids</taxon>
        <taxon>Malvales</taxon>
        <taxon>Malvaceae</taxon>
        <taxon>Grewioideae</taxon>
        <taxon>Apeibeae</taxon>
        <taxon>Corchorus</taxon>
    </lineage>
</organism>
<proteinExistence type="predicted"/>
<comment type="caution">
    <text evidence="1">The sequence shown here is derived from an EMBL/GenBank/DDBJ whole genome shotgun (WGS) entry which is preliminary data.</text>
</comment>
<accession>A0A1R3KYC1</accession>
<keyword evidence="2" id="KW-1185">Reference proteome</keyword>
<dbReference type="AlphaFoldDB" id="A0A1R3KYC1"/>
<gene>
    <name evidence="1" type="ORF">COLO4_03507</name>
</gene>
<protein>
    <submittedName>
        <fullName evidence="1">Binding protein</fullName>
    </submittedName>
</protein>
<reference evidence="2" key="1">
    <citation type="submission" date="2013-09" db="EMBL/GenBank/DDBJ databases">
        <title>Corchorus olitorius genome sequencing.</title>
        <authorList>
            <person name="Alam M."/>
            <person name="Haque M.S."/>
            <person name="Islam M.S."/>
            <person name="Emdad E.M."/>
            <person name="Islam M.M."/>
            <person name="Ahmed B."/>
            <person name="Halim A."/>
            <person name="Hossen Q.M.M."/>
            <person name="Hossain M.Z."/>
            <person name="Ahmed R."/>
            <person name="Khan M.M."/>
            <person name="Islam R."/>
            <person name="Rashid M.M."/>
            <person name="Khan S.A."/>
            <person name="Rahman M.S."/>
            <person name="Alam M."/>
            <person name="Yahiya A.S."/>
            <person name="Khan M.S."/>
            <person name="Azam M.S."/>
            <person name="Haque T."/>
            <person name="Lashkar M.Z.H."/>
            <person name="Akhand A.I."/>
            <person name="Morshed G."/>
            <person name="Roy S."/>
            <person name="Uddin K.S."/>
            <person name="Rabeya T."/>
            <person name="Hossain A.S."/>
            <person name="Chowdhury A."/>
            <person name="Snigdha A.R."/>
            <person name="Mortoza M.S."/>
            <person name="Matin S.A."/>
            <person name="Hoque S.M.E."/>
            <person name="Islam M.K."/>
            <person name="Roy D.K."/>
            <person name="Haider R."/>
            <person name="Moosa M.M."/>
            <person name="Elias S.M."/>
            <person name="Hasan A.M."/>
            <person name="Jahan S."/>
            <person name="Shafiuddin M."/>
            <person name="Mahmood N."/>
            <person name="Shommy N.S."/>
        </authorList>
    </citation>
    <scope>NUCLEOTIDE SEQUENCE [LARGE SCALE GENOMIC DNA]</scope>
    <source>
        <strain evidence="2">cv. O-4</strain>
    </source>
</reference>
<sequence>MKAIHTKYFVTENGQIHAFYVENQVSTTGKDISAVGSSVINFKDGSRYELYNSVKAAMGSIESLFSGKYAFVDDDGVIHSLNKDLSKSTYDAEGSRMKIRVEKVKVANGLDFEMFYLVDPEGEYPDGAGFVIWEPDALATELDA</sequence>
<evidence type="ECO:0000313" key="1">
    <source>
        <dbReference type="EMBL" id="OMP12029.1"/>
    </source>
</evidence>
<dbReference type="EMBL" id="AWUE01009967">
    <property type="protein sequence ID" value="OMP12029.1"/>
    <property type="molecule type" value="Genomic_DNA"/>
</dbReference>
<name>A0A1R3KYC1_9ROSI</name>